<sequence>MGRHQRRFFLRHFHLRSPTPLSPSPPSKVTAVYQFLTPQPHLVFLFVVVDKP</sequence>
<keyword evidence="3" id="KW-1185">Reference proteome</keyword>
<proteinExistence type="predicted"/>
<dbReference type="EMBL" id="JAGKQM010000075">
    <property type="protein sequence ID" value="KAH0855469.1"/>
    <property type="molecule type" value="Genomic_DNA"/>
</dbReference>
<accession>A0ABQ8EBD0</accession>
<name>A0ABQ8EBD0_BRANA</name>
<reference evidence="2 3" key="1">
    <citation type="submission" date="2021-05" db="EMBL/GenBank/DDBJ databases">
        <title>Genome Assembly of Synthetic Allotetraploid Brassica napus Reveals Homoeologous Exchanges between Subgenomes.</title>
        <authorList>
            <person name="Davis J.T."/>
        </authorList>
    </citation>
    <scope>NUCLEOTIDE SEQUENCE [LARGE SCALE GENOMIC DNA]</scope>
    <source>
        <strain evidence="3">cv. Da-Ae</strain>
        <tissue evidence="2">Seedling</tissue>
    </source>
</reference>
<evidence type="ECO:0000313" key="1">
    <source>
        <dbReference type="EMBL" id="KAH0855469.1"/>
    </source>
</evidence>
<gene>
    <name evidence="2" type="ORF">HID58_006388</name>
    <name evidence="1" type="ORF">HID58_007978</name>
</gene>
<evidence type="ECO:0000313" key="3">
    <source>
        <dbReference type="Proteomes" id="UP000824890"/>
    </source>
</evidence>
<evidence type="ECO:0000313" key="2">
    <source>
        <dbReference type="EMBL" id="KAH0938927.1"/>
    </source>
</evidence>
<dbReference type="Proteomes" id="UP000824890">
    <property type="component" value="Unassembled WGS sequence"/>
</dbReference>
<organism evidence="2 3">
    <name type="scientific">Brassica napus</name>
    <name type="common">Rape</name>
    <dbReference type="NCBI Taxonomy" id="3708"/>
    <lineage>
        <taxon>Eukaryota</taxon>
        <taxon>Viridiplantae</taxon>
        <taxon>Streptophyta</taxon>
        <taxon>Embryophyta</taxon>
        <taxon>Tracheophyta</taxon>
        <taxon>Spermatophyta</taxon>
        <taxon>Magnoliopsida</taxon>
        <taxon>eudicotyledons</taxon>
        <taxon>Gunneridae</taxon>
        <taxon>Pentapetalae</taxon>
        <taxon>rosids</taxon>
        <taxon>malvids</taxon>
        <taxon>Brassicales</taxon>
        <taxon>Brassicaceae</taxon>
        <taxon>Brassiceae</taxon>
        <taxon>Brassica</taxon>
    </lineage>
</organism>
<comment type="caution">
    <text evidence="2">The sequence shown here is derived from an EMBL/GenBank/DDBJ whole genome shotgun (WGS) entry which is preliminary data.</text>
</comment>
<protein>
    <submittedName>
        <fullName evidence="2">Uncharacterized protein</fullName>
    </submittedName>
</protein>
<dbReference type="EMBL" id="JAGKQM010000002">
    <property type="protein sequence ID" value="KAH0938927.1"/>
    <property type="molecule type" value="Genomic_DNA"/>
</dbReference>